<protein>
    <submittedName>
        <fullName evidence="1">Uncharacterized protein</fullName>
    </submittedName>
</protein>
<proteinExistence type="predicted"/>
<keyword evidence="2" id="KW-1185">Reference proteome</keyword>
<reference evidence="1" key="1">
    <citation type="submission" date="2022-05" db="EMBL/GenBank/DDBJ databases">
        <title>Chromosome-level genome of Chaenocephalus aceratus.</title>
        <authorList>
            <person name="Park H."/>
        </authorList>
    </citation>
    <scope>NUCLEOTIDE SEQUENCE</scope>
    <source>
        <strain evidence="1">KU_202001</strain>
    </source>
</reference>
<name>A0ACB9WQ89_CHAAC</name>
<comment type="caution">
    <text evidence="1">The sequence shown here is derived from an EMBL/GenBank/DDBJ whole genome shotgun (WGS) entry which is preliminary data.</text>
</comment>
<gene>
    <name evidence="1" type="ORF">KUCAC02_005883</name>
</gene>
<evidence type="ECO:0000313" key="2">
    <source>
        <dbReference type="Proteomes" id="UP001057452"/>
    </source>
</evidence>
<dbReference type="EMBL" id="CM043797">
    <property type="protein sequence ID" value="KAI4815756.1"/>
    <property type="molecule type" value="Genomic_DNA"/>
</dbReference>
<evidence type="ECO:0000313" key="1">
    <source>
        <dbReference type="EMBL" id="KAI4815756.1"/>
    </source>
</evidence>
<dbReference type="Proteomes" id="UP001057452">
    <property type="component" value="Chromosome 13"/>
</dbReference>
<sequence length="108" mass="11550">MGMCRRPPQMIHSSTAPPLLFLLFLLGSSSSSVLPSAFQLAPDTPAPAQPTPTQATPRPDPCEGRPCLNAGVCLALLEVTWEYKCTCSRGFTGRNCEVRTTPTILSST</sequence>
<accession>A0ACB9WQ89</accession>
<organism evidence="1 2">
    <name type="scientific">Chaenocephalus aceratus</name>
    <name type="common">Blackfin icefish</name>
    <name type="synonym">Chaenichthys aceratus</name>
    <dbReference type="NCBI Taxonomy" id="36190"/>
    <lineage>
        <taxon>Eukaryota</taxon>
        <taxon>Metazoa</taxon>
        <taxon>Chordata</taxon>
        <taxon>Craniata</taxon>
        <taxon>Vertebrata</taxon>
        <taxon>Euteleostomi</taxon>
        <taxon>Actinopterygii</taxon>
        <taxon>Neopterygii</taxon>
        <taxon>Teleostei</taxon>
        <taxon>Neoteleostei</taxon>
        <taxon>Acanthomorphata</taxon>
        <taxon>Eupercaria</taxon>
        <taxon>Perciformes</taxon>
        <taxon>Notothenioidei</taxon>
        <taxon>Channichthyidae</taxon>
        <taxon>Chaenocephalus</taxon>
    </lineage>
</organism>